<keyword evidence="4" id="KW-0680">Restriction system</keyword>
<organism evidence="8 9">
    <name type="scientific">Lysinibacillus piscis</name>
    <dbReference type="NCBI Taxonomy" id="2518931"/>
    <lineage>
        <taxon>Bacteria</taxon>
        <taxon>Bacillati</taxon>
        <taxon>Bacillota</taxon>
        <taxon>Bacilli</taxon>
        <taxon>Bacillales</taxon>
        <taxon>Bacillaceae</taxon>
        <taxon>Lysinibacillus</taxon>
    </lineage>
</organism>
<comment type="catalytic activity">
    <reaction evidence="7">
        <text>a 2'-deoxycytidine in DNA + S-adenosyl-L-methionine = a 5-methyl-2'-deoxycytidine in DNA + S-adenosyl-L-homocysteine + H(+)</text>
        <dbReference type="Rhea" id="RHEA:13681"/>
        <dbReference type="Rhea" id="RHEA-COMP:11369"/>
        <dbReference type="Rhea" id="RHEA-COMP:11370"/>
        <dbReference type="ChEBI" id="CHEBI:15378"/>
        <dbReference type="ChEBI" id="CHEBI:57856"/>
        <dbReference type="ChEBI" id="CHEBI:59789"/>
        <dbReference type="ChEBI" id="CHEBI:85452"/>
        <dbReference type="ChEBI" id="CHEBI:85454"/>
        <dbReference type="EC" id="2.1.1.37"/>
    </reaction>
</comment>
<dbReference type="PANTHER" id="PTHR10629">
    <property type="entry name" value="CYTOSINE-SPECIFIC METHYLTRANSFERASE"/>
    <property type="match status" value="1"/>
</dbReference>
<dbReference type="PROSITE" id="PS00095">
    <property type="entry name" value="C5_MTASE_2"/>
    <property type="match status" value="1"/>
</dbReference>
<dbReference type="Gene3D" id="3.90.120.10">
    <property type="entry name" value="DNA Methylase, subunit A, domain 2"/>
    <property type="match status" value="1"/>
</dbReference>
<dbReference type="Gene3D" id="3.40.50.150">
    <property type="entry name" value="Vaccinia Virus protein VP39"/>
    <property type="match status" value="1"/>
</dbReference>
<dbReference type="SUPFAM" id="SSF53335">
    <property type="entry name" value="S-adenosyl-L-methionine-dependent methyltransferases"/>
    <property type="match status" value="1"/>
</dbReference>
<dbReference type="CDD" id="cd00315">
    <property type="entry name" value="Cyt_C5_DNA_methylase"/>
    <property type="match status" value="1"/>
</dbReference>
<dbReference type="PRINTS" id="PR00105">
    <property type="entry name" value="C5METTRFRASE"/>
</dbReference>
<dbReference type="InterPro" id="IPR018117">
    <property type="entry name" value="C5_DNA_meth_AS"/>
</dbReference>
<dbReference type="InterPro" id="IPR001525">
    <property type="entry name" value="C5_MeTfrase"/>
</dbReference>
<dbReference type="InterPro" id="IPR031303">
    <property type="entry name" value="C5_meth_CS"/>
</dbReference>
<dbReference type="NCBIfam" id="TIGR00675">
    <property type="entry name" value="dcm"/>
    <property type="match status" value="1"/>
</dbReference>
<dbReference type="InterPro" id="IPR029063">
    <property type="entry name" value="SAM-dependent_MTases_sf"/>
</dbReference>
<dbReference type="InterPro" id="IPR050390">
    <property type="entry name" value="C5-Methyltransferase"/>
</dbReference>
<dbReference type="EC" id="2.1.1.37" evidence="7"/>
<evidence type="ECO:0000256" key="3">
    <source>
        <dbReference type="ARBA" id="ARBA00022691"/>
    </source>
</evidence>
<keyword evidence="1 5" id="KW-0489">Methyltransferase</keyword>
<comment type="similarity">
    <text evidence="5 6">Belongs to the class I-like SAM-binding methyltransferase superfamily. C5-methyltransferase family.</text>
</comment>
<comment type="caution">
    <text evidence="8">The sequence shown here is derived from an EMBL/GenBank/DDBJ whole genome shotgun (WGS) entry which is preliminary data.</text>
</comment>
<proteinExistence type="inferred from homology"/>
<evidence type="ECO:0000313" key="8">
    <source>
        <dbReference type="EMBL" id="GLC87299.1"/>
    </source>
</evidence>
<evidence type="ECO:0000313" key="9">
    <source>
        <dbReference type="Proteomes" id="UP001065593"/>
    </source>
</evidence>
<keyword evidence="9" id="KW-1185">Reference proteome</keyword>
<accession>A0ABQ5NG98</accession>
<evidence type="ECO:0000256" key="1">
    <source>
        <dbReference type="ARBA" id="ARBA00022603"/>
    </source>
</evidence>
<dbReference type="PANTHER" id="PTHR10629:SF52">
    <property type="entry name" value="DNA (CYTOSINE-5)-METHYLTRANSFERASE 1"/>
    <property type="match status" value="1"/>
</dbReference>
<gene>
    <name evidence="8" type="ORF">LYSBPC_04260</name>
</gene>
<keyword evidence="2 5" id="KW-0808">Transferase</keyword>
<dbReference type="EMBL" id="BRZA01000001">
    <property type="protein sequence ID" value="GLC87299.1"/>
    <property type="molecule type" value="Genomic_DNA"/>
</dbReference>
<dbReference type="PROSITE" id="PS51679">
    <property type="entry name" value="SAM_MT_C5"/>
    <property type="match status" value="1"/>
</dbReference>
<feature type="active site" evidence="5">
    <location>
        <position position="143"/>
    </location>
</feature>
<dbReference type="RefSeq" id="WP_264987031.1">
    <property type="nucleotide sequence ID" value="NZ_BRZA01000001.1"/>
</dbReference>
<sequence>MKKSDDKINIQQVLQHQISLEEMNYIQVSQHHDELIAIQYIPSKLNTISLFSGCGGLDLGFELAGLAAVIGEEAALEAFQSKEAYDTVRGQSIFHTIYTNDLFKEANESYQTNFPDSVFQHSIDIRKVRNFPKADLVIGGFPCPGFSEAGPRLIDDERNFLYIHFIRCITQAQPDVFVAENVKGMMTLGKGEVIKQITEDFAASGYDVQYRLLNARDYGVPQLRERVFIVGVKKGLNFHYHYPAATHGDGLLPFTTLQQAIGDLETMPGPYFTGSYSSIYMSRNRKKSWDEQSFTIQASGRQAPLHPSGLAMEKISKDTWIFPDGEEQHRRLSVKEIARIQTFPDWYTFSDGGNMNVTANNRLDKQYKQIGNAVPVLLAKAVATSIAEWAVPFVAQRTNEQTQQLKLF</sequence>
<evidence type="ECO:0000256" key="4">
    <source>
        <dbReference type="ARBA" id="ARBA00022747"/>
    </source>
</evidence>
<evidence type="ECO:0000256" key="6">
    <source>
        <dbReference type="RuleBase" id="RU000416"/>
    </source>
</evidence>
<protein>
    <recommendedName>
        <fullName evidence="7">Cytosine-specific methyltransferase</fullName>
        <ecNumber evidence="7">2.1.1.37</ecNumber>
    </recommendedName>
</protein>
<evidence type="ECO:0000256" key="7">
    <source>
        <dbReference type="RuleBase" id="RU000417"/>
    </source>
</evidence>
<dbReference type="Pfam" id="PF00145">
    <property type="entry name" value="DNA_methylase"/>
    <property type="match status" value="1"/>
</dbReference>
<evidence type="ECO:0000256" key="2">
    <source>
        <dbReference type="ARBA" id="ARBA00022679"/>
    </source>
</evidence>
<dbReference type="Proteomes" id="UP001065593">
    <property type="component" value="Unassembled WGS sequence"/>
</dbReference>
<reference evidence="8" key="1">
    <citation type="submission" date="2022-08" db="EMBL/GenBank/DDBJ databases">
        <title>Draft genome sequence of Lysinibacillus sp. strain KH24.</title>
        <authorList>
            <person name="Kanbe H."/>
            <person name="Itoh H."/>
        </authorList>
    </citation>
    <scope>NUCLEOTIDE SEQUENCE</scope>
    <source>
        <strain evidence="8">KH24</strain>
    </source>
</reference>
<evidence type="ECO:0000256" key="5">
    <source>
        <dbReference type="PROSITE-ProRule" id="PRU01016"/>
    </source>
</evidence>
<name>A0ABQ5NG98_9BACI</name>
<keyword evidence="3 5" id="KW-0949">S-adenosyl-L-methionine</keyword>
<dbReference type="PROSITE" id="PS00094">
    <property type="entry name" value="C5_MTASE_1"/>
    <property type="match status" value="1"/>
</dbReference>